<feature type="binding site" evidence="14">
    <location>
        <begin position="126"/>
        <end position="128"/>
    </location>
    <ligand>
        <name>thiamine diphosphate</name>
        <dbReference type="ChEBI" id="CHEBI:58937"/>
    </ligand>
</feature>
<feature type="binding site" evidence="13">
    <location>
        <position position="484"/>
    </location>
    <ligand>
        <name>substrate</name>
    </ligand>
</feature>
<dbReference type="EC" id="2.2.1.1" evidence="5 11"/>
<feature type="domain" description="Transketolase-like pyrimidine-binding" evidence="17">
    <location>
        <begin position="365"/>
        <end position="536"/>
    </location>
</feature>
<dbReference type="InterPro" id="IPR009014">
    <property type="entry name" value="Transketo_C/PFOR_II"/>
</dbReference>
<feature type="binding site" evidence="15">
    <location>
        <position position="167"/>
    </location>
    <ligand>
        <name>Mg(2+)</name>
        <dbReference type="ChEBI" id="CHEBI:18420"/>
    </ligand>
</feature>
<feature type="active site" description="Proton donor" evidence="12">
    <location>
        <position position="422"/>
    </location>
</feature>
<keyword evidence="9 14" id="KW-0786">Thiamine pyrophosphate</keyword>
<feature type="binding site" evidence="14">
    <location>
        <position position="168"/>
    </location>
    <ligand>
        <name>thiamine diphosphate</name>
        <dbReference type="ChEBI" id="CHEBI:58937"/>
    </ligand>
</feature>
<keyword evidence="6" id="KW-0808">Transferase</keyword>
<feature type="site" description="Important for catalytic activity" evidence="16">
    <location>
        <position position="38"/>
    </location>
</feature>
<gene>
    <name evidence="18" type="primary">tkt</name>
    <name evidence="18" type="ORF">rosag_48940</name>
</gene>
<dbReference type="SMART" id="SM00861">
    <property type="entry name" value="Transket_pyr"/>
    <property type="match status" value="1"/>
</dbReference>
<reference evidence="18" key="1">
    <citation type="submission" date="2022-08" db="EMBL/GenBank/DDBJ databases">
        <title>Draft genome sequencing of Roseisolibacter agri AW1220.</title>
        <authorList>
            <person name="Tobiishi Y."/>
            <person name="Tonouchi A."/>
        </authorList>
    </citation>
    <scope>NUCLEOTIDE SEQUENCE</scope>
    <source>
        <strain evidence="18">AW1220</strain>
    </source>
</reference>
<evidence type="ECO:0000256" key="15">
    <source>
        <dbReference type="PIRSR" id="PIRSR605478-4"/>
    </source>
</evidence>
<dbReference type="InterPro" id="IPR033247">
    <property type="entry name" value="Transketolase_fam"/>
</dbReference>
<dbReference type="SUPFAM" id="SSF52922">
    <property type="entry name" value="TK C-terminal domain-like"/>
    <property type="match status" value="1"/>
</dbReference>
<dbReference type="FunFam" id="3.40.50.970:FF:000003">
    <property type="entry name" value="Transketolase"/>
    <property type="match status" value="1"/>
</dbReference>
<feature type="binding site" evidence="13">
    <location>
        <position position="480"/>
    </location>
    <ligand>
        <name>substrate</name>
    </ligand>
</feature>
<feature type="binding site" evidence="14">
    <location>
        <position position="448"/>
    </location>
    <ligand>
        <name>thiamine diphosphate</name>
        <dbReference type="ChEBI" id="CHEBI:58937"/>
    </ligand>
</feature>
<evidence type="ECO:0000256" key="14">
    <source>
        <dbReference type="PIRSR" id="PIRSR605478-3"/>
    </source>
</evidence>
<dbReference type="GO" id="GO:0046872">
    <property type="term" value="F:metal ion binding"/>
    <property type="evidence" value="ECO:0007669"/>
    <property type="project" value="UniProtKB-KW"/>
</dbReference>
<dbReference type="InterPro" id="IPR005478">
    <property type="entry name" value="Transketolase_bac-like"/>
</dbReference>
<dbReference type="RefSeq" id="WP_284352776.1">
    <property type="nucleotide sequence ID" value="NZ_BRXS01000009.1"/>
</dbReference>
<evidence type="ECO:0000256" key="16">
    <source>
        <dbReference type="PIRSR" id="PIRSR605478-5"/>
    </source>
</evidence>
<evidence type="ECO:0000256" key="11">
    <source>
        <dbReference type="NCBIfam" id="TIGR00232"/>
    </source>
</evidence>
<comment type="subunit">
    <text evidence="4">Homodimer.</text>
</comment>
<evidence type="ECO:0000256" key="5">
    <source>
        <dbReference type="ARBA" id="ARBA00013152"/>
    </source>
</evidence>
<dbReference type="Gene3D" id="3.40.50.920">
    <property type="match status" value="1"/>
</dbReference>
<accession>A0AA37QEK0</accession>
<evidence type="ECO:0000256" key="1">
    <source>
        <dbReference type="ARBA" id="ARBA00001913"/>
    </source>
</evidence>
<dbReference type="CDD" id="cd07033">
    <property type="entry name" value="TPP_PYR_DXS_TK_like"/>
    <property type="match status" value="1"/>
</dbReference>
<proteinExistence type="inferred from homology"/>
<feature type="binding site" evidence="15">
    <location>
        <position position="199"/>
    </location>
    <ligand>
        <name>Mg(2+)</name>
        <dbReference type="ChEBI" id="CHEBI:18420"/>
    </ligand>
</feature>
<name>A0AA37QEK0_9BACT</name>
<evidence type="ECO:0000256" key="2">
    <source>
        <dbReference type="ARBA" id="ARBA00001941"/>
    </source>
</evidence>
<dbReference type="NCBIfam" id="TIGR00232">
    <property type="entry name" value="tktlase_bact"/>
    <property type="match status" value="1"/>
</dbReference>
<dbReference type="PROSITE" id="PS00802">
    <property type="entry name" value="TRANSKETOLASE_2"/>
    <property type="match status" value="1"/>
</dbReference>
<feature type="binding site" evidence="13">
    <location>
        <position position="531"/>
    </location>
    <ligand>
        <name>substrate</name>
    </ligand>
</feature>
<feature type="binding site" evidence="13">
    <location>
        <position position="273"/>
    </location>
    <ligand>
        <name>substrate</name>
    </ligand>
</feature>
<sequence>MATATAPSIAIDPALEKRCIDTVRTLAMDAVQQAESGHPGTPMALAPLAWLLWTRHLRYDPKDPQWLDRDRFVLSAGHASMLLYSVLHLTGYDLSLEDLKHFRQWESRTPGHPEYGYTAGVETTTGPLGQGIGNAVGFAVAEAHLAAEFNREGHAILDHHTYFIAGDGDLMEGVSHEAASFAGHFKLGKLIGFYDDNQITIDGRTDLTYSDDAGRRFEAYGWHVQHVADVNDLAAMEAAIEAAKAETARPSLIVVKTIIGYGSPNRADTSKAHGEPLGKEEIKLTKAAYGWPTEETFFVPDDAREAWRAAGARSAEHHAAWRERWAAYAAAHPELAAELERRVAKRLPEGWDATIPTFTAENGAVASRAASGTVLNAIAAKLPELIGGSADLAPSNNTNLKGLGTFAPTDYAGRNFHFGIREHGMGAIMNGMALHGGIIPYGGTFLVFADYMRPAIRLAAIMHQQVIYVFTHDSIGLGEDGPTHQPVEQLTALRCIPNLTVIRPADASETAEAWRTAVTHTTGPVALVLTRQKLGFVDRTKFAAASGLARGAYVLSDAKGGAPQVVLMSSGSEVALCLSAQEKLAAAGVRARVVSVPSMELFAAQDAAYRAEVLPRDVPRVAIEAAHPMSWYRLVGDSGTVLGIERFGASAPYQRIFEELGLTVDRLVEAAQKVVAQG</sequence>
<dbReference type="InterPro" id="IPR029061">
    <property type="entry name" value="THDP-binding"/>
</dbReference>
<comment type="catalytic activity">
    <reaction evidence="10">
        <text>D-sedoheptulose 7-phosphate + D-glyceraldehyde 3-phosphate = aldehydo-D-ribose 5-phosphate + D-xylulose 5-phosphate</text>
        <dbReference type="Rhea" id="RHEA:10508"/>
        <dbReference type="ChEBI" id="CHEBI:57483"/>
        <dbReference type="ChEBI" id="CHEBI:57737"/>
        <dbReference type="ChEBI" id="CHEBI:58273"/>
        <dbReference type="ChEBI" id="CHEBI:59776"/>
        <dbReference type="EC" id="2.2.1.1"/>
    </reaction>
</comment>
<dbReference type="GO" id="GO:0009052">
    <property type="term" value="P:pentose-phosphate shunt, non-oxidative branch"/>
    <property type="evidence" value="ECO:0007669"/>
    <property type="project" value="UniProtKB-ARBA"/>
</dbReference>
<evidence type="ECO:0000313" key="19">
    <source>
        <dbReference type="Proteomes" id="UP001161325"/>
    </source>
</evidence>
<dbReference type="GO" id="GO:0004802">
    <property type="term" value="F:transketolase activity"/>
    <property type="evidence" value="ECO:0007669"/>
    <property type="project" value="UniProtKB-UniRule"/>
</dbReference>
<feature type="binding site" evidence="14">
    <location>
        <position position="273"/>
    </location>
    <ligand>
        <name>thiamine diphosphate</name>
        <dbReference type="ChEBI" id="CHEBI:58937"/>
    </ligand>
</feature>
<evidence type="ECO:0000256" key="8">
    <source>
        <dbReference type="ARBA" id="ARBA00022842"/>
    </source>
</evidence>
<dbReference type="PANTHER" id="PTHR43522:SF2">
    <property type="entry name" value="TRANSKETOLASE 1-RELATED"/>
    <property type="match status" value="1"/>
</dbReference>
<feature type="site" description="Important for catalytic activity" evidence="16">
    <location>
        <position position="273"/>
    </location>
</feature>
<dbReference type="Pfam" id="PF22613">
    <property type="entry name" value="Transketolase_C_1"/>
    <property type="match status" value="1"/>
</dbReference>
<dbReference type="Gene3D" id="3.40.50.970">
    <property type="match status" value="2"/>
</dbReference>
<dbReference type="EMBL" id="BRXS01000009">
    <property type="protein sequence ID" value="GLC28381.1"/>
    <property type="molecule type" value="Genomic_DNA"/>
</dbReference>
<dbReference type="Pfam" id="PF02779">
    <property type="entry name" value="Transket_pyr"/>
    <property type="match status" value="1"/>
</dbReference>
<feature type="binding site" evidence="15">
    <location>
        <position position="197"/>
    </location>
    <ligand>
        <name>Mg(2+)</name>
        <dbReference type="ChEBI" id="CHEBI:18420"/>
    </ligand>
</feature>
<keyword evidence="7 15" id="KW-0479">Metal-binding</keyword>
<evidence type="ECO:0000256" key="12">
    <source>
        <dbReference type="PIRSR" id="PIRSR605478-1"/>
    </source>
</evidence>
<dbReference type="SUPFAM" id="SSF52518">
    <property type="entry name" value="Thiamin diphosphate-binding fold (THDP-binding)"/>
    <property type="match status" value="2"/>
</dbReference>
<evidence type="ECO:0000259" key="17">
    <source>
        <dbReference type="SMART" id="SM00861"/>
    </source>
</evidence>
<dbReference type="FunFam" id="3.40.50.920:FF:000003">
    <property type="entry name" value="Transketolase"/>
    <property type="match status" value="1"/>
</dbReference>
<feature type="binding site" evidence="13">
    <location>
        <position position="472"/>
    </location>
    <ligand>
        <name>substrate</name>
    </ligand>
</feature>
<dbReference type="Proteomes" id="UP001161325">
    <property type="component" value="Unassembled WGS sequence"/>
</dbReference>
<feature type="binding site" evidence="13">
    <location>
        <position position="368"/>
    </location>
    <ligand>
        <name>substrate</name>
    </ligand>
</feature>
<dbReference type="InterPro" id="IPR005474">
    <property type="entry name" value="Transketolase_N"/>
</dbReference>
<keyword evidence="8 15" id="KW-0460">Magnesium</keyword>
<dbReference type="InterPro" id="IPR055152">
    <property type="entry name" value="Transketolase-like_C_2"/>
</dbReference>
<evidence type="ECO:0000256" key="9">
    <source>
        <dbReference type="ARBA" id="ARBA00023052"/>
    </source>
</evidence>
<keyword evidence="19" id="KW-1185">Reference proteome</keyword>
<comment type="cofactor">
    <cofactor evidence="1">
        <name>Ca(2+)</name>
        <dbReference type="ChEBI" id="CHEBI:29108"/>
    </cofactor>
</comment>
<dbReference type="Pfam" id="PF00456">
    <property type="entry name" value="Transketolase_N"/>
    <property type="match status" value="1"/>
</dbReference>
<dbReference type="GO" id="GO:0005829">
    <property type="term" value="C:cytosol"/>
    <property type="evidence" value="ECO:0007669"/>
    <property type="project" value="TreeGrafter"/>
</dbReference>
<dbReference type="PANTHER" id="PTHR43522">
    <property type="entry name" value="TRANSKETOLASE"/>
    <property type="match status" value="1"/>
</dbReference>
<organism evidence="18 19">
    <name type="scientific">Roseisolibacter agri</name>
    <dbReference type="NCBI Taxonomy" id="2014610"/>
    <lineage>
        <taxon>Bacteria</taxon>
        <taxon>Pseudomonadati</taxon>
        <taxon>Gemmatimonadota</taxon>
        <taxon>Gemmatimonadia</taxon>
        <taxon>Gemmatimonadales</taxon>
        <taxon>Gemmatimonadaceae</taxon>
        <taxon>Roseisolibacter</taxon>
    </lineage>
</organism>
<feature type="binding site" evidence="13">
    <location>
        <position position="395"/>
    </location>
    <ligand>
        <name>substrate</name>
    </ligand>
</feature>
<dbReference type="InterPro" id="IPR020826">
    <property type="entry name" value="Transketolase_BS"/>
</dbReference>
<evidence type="ECO:0000256" key="4">
    <source>
        <dbReference type="ARBA" id="ARBA00011738"/>
    </source>
</evidence>
<protein>
    <recommendedName>
        <fullName evidence="5 11">Transketolase</fullName>
        <ecNumber evidence="5 11">2.2.1.1</ecNumber>
    </recommendedName>
</protein>
<dbReference type="CDD" id="cd02012">
    <property type="entry name" value="TPP_TK"/>
    <property type="match status" value="1"/>
</dbReference>
<dbReference type="AlphaFoldDB" id="A0AA37QEK0"/>
<feature type="binding site" evidence="13">
    <location>
        <position position="38"/>
    </location>
    <ligand>
        <name>substrate</name>
    </ligand>
</feature>
<feature type="binding site" evidence="14">
    <location>
        <position position="78"/>
    </location>
    <ligand>
        <name>thiamine diphosphate</name>
        <dbReference type="ChEBI" id="CHEBI:58937"/>
    </ligand>
</feature>
<evidence type="ECO:0000256" key="10">
    <source>
        <dbReference type="ARBA" id="ARBA00049473"/>
    </source>
</evidence>
<comment type="cofactor">
    <cofactor evidence="14">
        <name>thiamine diphosphate</name>
        <dbReference type="ChEBI" id="CHEBI:58937"/>
    </cofactor>
    <text evidence="14">Binds 1 thiamine pyrophosphate per subunit. During the reaction, the substrate forms a covalent intermediate with the cofactor.</text>
</comment>
<evidence type="ECO:0000256" key="6">
    <source>
        <dbReference type="ARBA" id="ARBA00022679"/>
    </source>
</evidence>
<evidence type="ECO:0000313" key="18">
    <source>
        <dbReference type="EMBL" id="GLC28381.1"/>
    </source>
</evidence>
<evidence type="ECO:0000256" key="13">
    <source>
        <dbReference type="PIRSR" id="PIRSR605478-2"/>
    </source>
</evidence>
<feature type="binding site" evidence="14">
    <location>
        <position position="197"/>
    </location>
    <ligand>
        <name>thiamine diphosphate</name>
        <dbReference type="ChEBI" id="CHEBI:58937"/>
    </ligand>
</feature>
<comment type="cofactor">
    <cofactor evidence="2">
        <name>Co(2+)</name>
        <dbReference type="ChEBI" id="CHEBI:48828"/>
    </cofactor>
</comment>
<comment type="caution">
    <text evidence="18">The sequence shown here is derived from an EMBL/GenBank/DDBJ whole genome shotgun (WGS) entry which is preliminary data.</text>
</comment>
<dbReference type="FunFam" id="3.40.50.970:FF:000004">
    <property type="entry name" value="Transketolase"/>
    <property type="match status" value="1"/>
</dbReference>
<evidence type="ECO:0000256" key="7">
    <source>
        <dbReference type="ARBA" id="ARBA00022723"/>
    </source>
</evidence>
<dbReference type="InterPro" id="IPR005475">
    <property type="entry name" value="Transketolase-like_Pyr-bd"/>
</dbReference>
<comment type="cofactor">
    <cofactor evidence="15">
        <name>Mg(2+)</name>
        <dbReference type="ChEBI" id="CHEBI:18420"/>
    </cofactor>
    <text evidence="15">Binds 1 Mg(2+) ion per subunit. Can also utilize other divalent metal cations, such as Ca(2+), Mn(2+) and Co(2+).</text>
</comment>
<evidence type="ECO:0000256" key="3">
    <source>
        <dbReference type="ARBA" id="ARBA00007131"/>
    </source>
</evidence>
<comment type="similarity">
    <text evidence="3">Belongs to the transketolase family.</text>
</comment>